<evidence type="ECO:0000313" key="2">
    <source>
        <dbReference type="EMBL" id="TVU04990.1"/>
    </source>
</evidence>
<protein>
    <submittedName>
        <fullName evidence="2">Uncharacterized protein</fullName>
    </submittedName>
</protein>
<dbReference type="AlphaFoldDB" id="A0A5J9T163"/>
<dbReference type="OrthoDB" id="685261at2759"/>
<comment type="caution">
    <text evidence="2">The sequence shown here is derived from an EMBL/GenBank/DDBJ whole genome shotgun (WGS) entry which is preliminary data.</text>
</comment>
<dbReference type="InterPro" id="IPR008974">
    <property type="entry name" value="TRAF-like"/>
</dbReference>
<name>A0A5J9T163_9POAL</name>
<dbReference type="Gene3D" id="2.60.210.10">
    <property type="entry name" value="Apoptosis, Tumor Necrosis Factor Receptor Associated Protein 2, Chain A"/>
    <property type="match status" value="1"/>
</dbReference>
<keyword evidence="3" id="KW-1185">Reference proteome</keyword>
<feature type="compositionally biased region" description="Basic and acidic residues" evidence="1">
    <location>
        <begin position="64"/>
        <end position="74"/>
    </location>
</feature>
<dbReference type="Proteomes" id="UP000324897">
    <property type="component" value="Unassembled WGS sequence"/>
</dbReference>
<gene>
    <name evidence="2" type="ORF">EJB05_48137</name>
</gene>
<dbReference type="Gramene" id="TVU04990">
    <property type="protein sequence ID" value="TVU04990"/>
    <property type="gene ID" value="EJB05_48137"/>
</dbReference>
<organism evidence="2 3">
    <name type="scientific">Eragrostis curvula</name>
    <name type="common">weeping love grass</name>
    <dbReference type="NCBI Taxonomy" id="38414"/>
    <lineage>
        <taxon>Eukaryota</taxon>
        <taxon>Viridiplantae</taxon>
        <taxon>Streptophyta</taxon>
        <taxon>Embryophyta</taxon>
        <taxon>Tracheophyta</taxon>
        <taxon>Spermatophyta</taxon>
        <taxon>Magnoliopsida</taxon>
        <taxon>Liliopsida</taxon>
        <taxon>Poales</taxon>
        <taxon>Poaceae</taxon>
        <taxon>PACMAD clade</taxon>
        <taxon>Chloridoideae</taxon>
        <taxon>Eragrostideae</taxon>
        <taxon>Eragrostidinae</taxon>
        <taxon>Eragrostis</taxon>
    </lineage>
</organism>
<accession>A0A5J9T163</accession>
<dbReference type="EMBL" id="RWGY01000051">
    <property type="protein sequence ID" value="TVU04990.1"/>
    <property type="molecule type" value="Genomic_DNA"/>
</dbReference>
<sequence length="80" mass="9040">MYGSCYTPFQLEHPERTKLAIGLISQEISAAGHLRRIDLYPRGCKTEDNGEYVSIFLSPVSDSEEPRRRPEGRGEGIVMK</sequence>
<reference evidence="2 3" key="1">
    <citation type="journal article" date="2019" name="Sci. Rep.">
        <title>A high-quality genome of Eragrostis curvula grass provides insights into Poaceae evolution and supports new strategies to enhance forage quality.</title>
        <authorList>
            <person name="Carballo J."/>
            <person name="Santos B.A.C.M."/>
            <person name="Zappacosta D."/>
            <person name="Garbus I."/>
            <person name="Selva J.P."/>
            <person name="Gallo C.A."/>
            <person name="Diaz A."/>
            <person name="Albertini E."/>
            <person name="Caccamo M."/>
            <person name="Echenique V."/>
        </authorList>
    </citation>
    <scope>NUCLEOTIDE SEQUENCE [LARGE SCALE GENOMIC DNA]</scope>
    <source>
        <strain evidence="3">cv. Victoria</strain>
        <tissue evidence="2">Leaf</tissue>
    </source>
</reference>
<evidence type="ECO:0000313" key="3">
    <source>
        <dbReference type="Proteomes" id="UP000324897"/>
    </source>
</evidence>
<evidence type="ECO:0000256" key="1">
    <source>
        <dbReference type="SAM" id="MobiDB-lite"/>
    </source>
</evidence>
<feature type="non-terminal residue" evidence="2">
    <location>
        <position position="1"/>
    </location>
</feature>
<proteinExistence type="predicted"/>
<feature type="region of interest" description="Disordered" evidence="1">
    <location>
        <begin position="60"/>
        <end position="80"/>
    </location>
</feature>